<organism evidence="11 12">
    <name type="scientific">Planomicrobium stackebrandtii</name>
    <dbReference type="NCBI Taxonomy" id="253160"/>
    <lineage>
        <taxon>Bacteria</taxon>
        <taxon>Bacillati</taxon>
        <taxon>Bacillota</taxon>
        <taxon>Bacilli</taxon>
        <taxon>Bacillales</taxon>
        <taxon>Caryophanaceae</taxon>
        <taxon>Planomicrobium</taxon>
    </lineage>
</organism>
<dbReference type="GO" id="GO:0005524">
    <property type="term" value="F:ATP binding"/>
    <property type="evidence" value="ECO:0007669"/>
    <property type="project" value="UniProtKB-KW"/>
</dbReference>
<evidence type="ECO:0000256" key="3">
    <source>
        <dbReference type="ARBA" id="ARBA00022741"/>
    </source>
</evidence>
<dbReference type="PANTHER" id="PTHR43869:SF1">
    <property type="entry name" value="GLYCINE BETAINE_PROLINE BETAINE TRANSPORT SYSTEM ATP-BINDING PROTEIN PROV"/>
    <property type="match status" value="1"/>
</dbReference>
<evidence type="ECO:0000256" key="6">
    <source>
        <dbReference type="ARBA" id="ARBA00023122"/>
    </source>
</evidence>
<evidence type="ECO:0000259" key="9">
    <source>
        <dbReference type="PROSITE" id="PS50893"/>
    </source>
</evidence>
<dbReference type="InterPro" id="IPR000644">
    <property type="entry name" value="CBS_dom"/>
</dbReference>
<evidence type="ECO:0000256" key="4">
    <source>
        <dbReference type="ARBA" id="ARBA00022840"/>
    </source>
</evidence>
<dbReference type="NCBIfam" id="TIGR01186">
    <property type="entry name" value="proV"/>
    <property type="match status" value="1"/>
</dbReference>
<proteinExistence type="inferred from homology"/>
<dbReference type="RefSeq" id="WP_308786209.1">
    <property type="nucleotide sequence ID" value="NZ_JAUSWB010000002.1"/>
</dbReference>
<keyword evidence="2 8" id="KW-0813">Transport</keyword>
<keyword evidence="12" id="KW-1185">Reference proteome</keyword>
<dbReference type="CDD" id="cd03294">
    <property type="entry name" value="ABC_Pro_Gly_Betaine"/>
    <property type="match status" value="1"/>
</dbReference>
<feature type="domain" description="CBS" evidence="10">
    <location>
        <begin position="279"/>
        <end position="335"/>
    </location>
</feature>
<dbReference type="InterPro" id="IPR017871">
    <property type="entry name" value="ABC_transporter-like_CS"/>
</dbReference>
<keyword evidence="6 7" id="KW-0129">CBS domain</keyword>
<keyword evidence="4 8" id="KW-0067">ATP-binding</keyword>
<dbReference type="InterPro" id="IPR027417">
    <property type="entry name" value="P-loop_NTPase"/>
</dbReference>
<evidence type="ECO:0000256" key="8">
    <source>
        <dbReference type="RuleBase" id="RU369116"/>
    </source>
</evidence>
<comment type="subcellular location">
    <subcellularLocation>
        <location evidence="8">Cell inner membrane</location>
        <topology evidence="8">Peripheral membrane protein</topology>
    </subcellularLocation>
</comment>
<evidence type="ECO:0000256" key="2">
    <source>
        <dbReference type="ARBA" id="ARBA00022448"/>
    </source>
</evidence>
<accession>A0ABU0GRK3</accession>
<keyword evidence="8" id="KW-0997">Cell inner membrane</keyword>
<evidence type="ECO:0000256" key="1">
    <source>
        <dbReference type="ARBA" id="ARBA00005417"/>
    </source>
</evidence>
<dbReference type="InterPro" id="IPR003593">
    <property type="entry name" value="AAA+_ATPase"/>
</dbReference>
<feature type="domain" description="ABC transporter" evidence="9">
    <location>
        <begin position="28"/>
        <end position="264"/>
    </location>
</feature>
<sequence>MKKIEVNNLTKIFGSHPQQGLKRLMNGEQKESILAETGMTVGVNQASFSVEAGEFFVIMGLSGSGKSTLIRLVNRLIEPTSGEVLIDGQNIVEMGKNELIETRRKKLGMVFQQFGLFPHRTVLQNVAYGLEIQGVKKEERNKRAQQSIEDVGLHGYENSYPKELSGGMQQRVGLARALANDSDILLMDEAFSALDPLIRKEMQDELLNLQNKLGKTILFITHDLDEALKLGDRIAIMKNGEIVQVGTADEILENPANEYVSNFVKDVDRSKVLMASHVMKKPAVHMADKSGALAAVRKMEEAGASSIFVVDKDNNFKGLLTIDNAINAYKENLPIENVLIEDIHEISPETPLNDLFGVAVEAKYPLAVVENGKLLGIVSRVSILSGLVLGKNEVTAP</sequence>
<comment type="similarity">
    <text evidence="1 8">Belongs to the ABC transporter superfamily.</text>
</comment>
<dbReference type="InterPro" id="IPR046342">
    <property type="entry name" value="CBS_dom_sf"/>
</dbReference>
<evidence type="ECO:0000313" key="11">
    <source>
        <dbReference type="EMBL" id="MDQ0427981.1"/>
    </source>
</evidence>
<comment type="subunit">
    <text evidence="8">The complex is probably composed of two ATP-binding proteins, two transmembrane proteins and a solute-binding protein.</text>
</comment>
<dbReference type="InterPro" id="IPR051921">
    <property type="entry name" value="ABC_osmolyte_uptake_ATP-bind"/>
</dbReference>
<dbReference type="Gene3D" id="3.40.50.300">
    <property type="entry name" value="P-loop containing nucleotide triphosphate hydrolases"/>
    <property type="match status" value="1"/>
</dbReference>
<evidence type="ECO:0000259" key="10">
    <source>
        <dbReference type="PROSITE" id="PS51371"/>
    </source>
</evidence>
<dbReference type="InterPro" id="IPR005892">
    <property type="entry name" value="Gly-betaine_transp_ATP-bd"/>
</dbReference>
<dbReference type="Proteomes" id="UP001241988">
    <property type="component" value="Unassembled WGS sequence"/>
</dbReference>
<dbReference type="SUPFAM" id="SSF54631">
    <property type="entry name" value="CBS-domain pair"/>
    <property type="match status" value="1"/>
</dbReference>
<dbReference type="Pfam" id="PF00571">
    <property type="entry name" value="CBS"/>
    <property type="match status" value="2"/>
</dbReference>
<evidence type="ECO:0000313" key="12">
    <source>
        <dbReference type="Proteomes" id="UP001241988"/>
    </source>
</evidence>
<dbReference type="PROSITE" id="PS51371">
    <property type="entry name" value="CBS"/>
    <property type="match status" value="1"/>
</dbReference>
<dbReference type="Pfam" id="PF00005">
    <property type="entry name" value="ABC_tran"/>
    <property type="match status" value="1"/>
</dbReference>
<keyword evidence="5" id="KW-0029">Amino-acid transport</keyword>
<evidence type="ECO:0000256" key="7">
    <source>
        <dbReference type="PROSITE-ProRule" id="PRU00703"/>
    </source>
</evidence>
<name>A0ABU0GRK3_9BACL</name>
<dbReference type="Gene3D" id="3.10.580.10">
    <property type="entry name" value="CBS-domain"/>
    <property type="match status" value="1"/>
</dbReference>
<reference evidence="11 12" key="1">
    <citation type="submission" date="2023-07" db="EMBL/GenBank/DDBJ databases">
        <title>Genomic Encyclopedia of Type Strains, Phase IV (KMG-IV): sequencing the most valuable type-strain genomes for metagenomic binning, comparative biology and taxonomic classification.</title>
        <authorList>
            <person name="Goeker M."/>
        </authorList>
    </citation>
    <scope>NUCLEOTIDE SEQUENCE [LARGE SCALE GENOMIC DNA]</scope>
    <source>
        <strain evidence="11 12">DSM 16419</strain>
    </source>
</reference>
<dbReference type="PANTHER" id="PTHR43869">
    <property type="entry name" value="GLYCINE BETAINE/PROLINE BETAINE TRANSPORT SYSTEM ATP-BINDING PROTEIN PROV"/>
    <property type="match status" value="1"/>
</dbReference>
<dbReference type="SMART" id="SM00382">
    <property type="entry name" value="AAA"/>
    <property type="match status" value="1"/>
</dbReference>
<keyword evidence="8" id="KW-0472">Membrane</keyword>
<keyword evidence="3 8" id="KW-0547">Nucleotide-binding</keyword>
<dbReference type="PROSITE" id="PS00211">
    <property type="entry name" value="ABC_TRANSPORTER_1"/>
    <property type="match status" value="1"/>
</dbReference>
<dbReference type="PROSITE" id="PS50893">
    <property type="entry name" value="ABC_TRANSPORTER_2"/>
    <property type="match status" value="1"/>
</dbReference>
<dbReference type="EMBL" id="JAUSWB010000002">
    <property type="protein sequence ID" value="MDQ0427981.1"/>
    <property type="molecule type" value="Genomic_DNA"/>
</dbReference>
<keyword evidence="8" id="KW-1003">Cell membrane</keyword>
<gene>
    <name evidence="11" type="ORF">QOZ98_000807</name>
</gene>
<dbReference type="InterPro" id="IPR003439">
    <property type="entry name" value="ABC_transporter-like_ATP-bd"/>
</dbReference>
<comment type="caution">
    <text evidence="11">The sequence shown here is derived from an EMBL/GenBank/DDBJ whole genome shotgun (WGS) entry which is preliminary data.</text>
</comment>
<comment type="catalytic activity">
    <reaction evidence="8">
        <text>a quaternary ammonium(out) + ATP + H2O = a quaternary ammonium(in) + ADP + phosphate + H(+)</text>
        <dbReference type="Rhea" id="RHEA:11036"/>
        <dbReference type="ChEBI" id="CHEBI:15377"/>
        <dbReference type="ChEBI" id="CHEBI:15378"/>
        <dbReference type="ChEBI" id="CHEBI:30616"/>
        <dbReference type="ChEBI" id="CHEBI:35267"/>
        <dbReference type="ChEBI" id="CHEBI:43474"/>
        <dbReference type="ChEBI" id="CHEBI:456216"/>
    </reaction>
</comment>
<dbReference type="EC" id="7.6.2.9" evidence="8"/>
<evidence type="ECO:0000256" key="5">
    <source>
        <dbReference type="ARBA" id="ARBA00022970"/>
    </source>
</evidence>
<protein>
    <recommendedName>
        <fullName evidence="8">Quaternary amine transport ATP-binding protein</fullName>
        <ecNumber evidence="8">7.6.2.9</ecNumber>
    </recommendedName>
</protein>
<dbReference type="SUPFAM" id="SSF52540">
    <property type="entry name" value="P-loop containing nucleoside triphosphate hydrolases"/>
    <property type="match status" value="1"/>
</dbReference>